<gene>
    <name evidence="7" type="ORF">FB388_2331</name>
</gene>
<keyword evidence="3 5" id="KW-0238">DNA-binding</keyword>
<dbReference type="Gene3D" id="1.10.10.10">
    <property type="entry name" value="Winged helix-like DNA-binding domain superfamily/Winged helix DNA-binding domain"/>
    <property type="match status" value="1"/>
</dbReference>
<keyword evidence="8" id="KW-1185">Reference proteome</keyword>
<dbReference type="Pfam" id="PF13191">
    <property type="entry name" value="AAA_16"/>
    <property type="match status" value="1"/>
</dbReference>
<evidence type="ECO:0000259" key="6">
    <source>
        <dbReference type="PROSITE" id="PS51755"/>
    </source>
</evidence>
<dbReference type="PANTHER" id="PTHR35807">
    <property type="entry name" value="TRANSCRIPTIONAL REGULATOR REDD-RELATED"/>
    <property type="match status" value="1"/>
</dbReference>
<organism evidence="7 8">
    <name type="scientific">Pseudonocardia cypriaca</name>
    <dbReference type="NCBI Taxonomy" id="882449"/>
    <lineage>
        <taxon>Bacteria</taxon>
        <taxon>Bacillati</taxon>
        <taxon>Actinomycetota</taxon>
        <taxon>Actinomycetes</taxon>
        <taxon>Pseudonocardiales</taxon>
        <taxon>Pseudonocardiaceae</taxon>
        <taxon>Pseudonocardia</taxon>
    </lineage>
</organism>
<comment type="similarity">
    <text evidence="1">Belongs to the AfsR/DnrI/RedD regulatory family.</text>
</comment>
<dbReference type="CDD" id="cd00383">
    <property type="entry name" value="trans_reg_C"/>
    <property type="match status" value="1"/>
</dbReference>
<dbReference type="GO" id="GO:0006355">
    <property type="term" value="P:regulation of DNA-templated transcription"/>
    <property type="evidence" value="ECO:0007669"/>
    <property type="project" value="InterPro"/>
</dbReference>
<dbReference type="Gene3D" id="1.25.40.10">
    <property type="entry name" value="Tetratricopeptide repeat domain"/>
    <property type="match status" value="1"/>
</dbReference>
<name>A0A543GFV4_9PSEU</name>
<feature type="DNA-binding region" description="OmpR/PhoB-type" evidence="5">
    <location>
        <begin position="1"/>
        <end position="96"/>
    </location>
</feature>
<dbReference type="SUPFAM" id="SSF48452">
    <property type="entry name" value="TPR-like"/>
    <property type="match status" value="2"/>
</dbReference>
<dbReference type="GO" id="GO:0000160">
    <property type="term" value="P:phosphorelay signal transduction system"/>
    <property type="evidence" value="ECO:0007669"/>
    <property type="project" value="InterPro"/>
</dbReference>
<dbReference type="GO" id="GO:0003677">
    <property type="term" value="F:DNA binding"/>
    <property type="evidence" value="ECO:0007669"/>
    <property type="project" value="UniProtKB-UniRule"/>
</dbReference>
<dbReference type="AlphaFoldDB" id="A0A543GFV4"/>
<evidence type="ECO:0000256" key="5">
    <source>
        <dbReference type="PROSITE-ProRule" id="PRU01091"/>
    </source>
</evidence>
<dbReference type="InterPro" id="IPR051677">
    <property type="entry name" value="AfsR-DnrI-RedD_regulator"/>
</dbReference>
<dbReference type="InterPro" id="IPR005158">
    <property type="entry name" value="BTAD"/>
</dbReference>
<evidence type="ECO:0000256" key="1">
    <source>
        <dbReference type="ARBA" id="ARBA00005820"/>
    </source>
</evidence>
<feature type="domain" description="OmpR/PhoB-type" evidence="6">
    <location>
        <begin position="1"/>
        <end position="96"/>
    </location>
</feature>
<dbReference type="InterPro" id="IPR036388">
    <property type="entry name" value="WH-like_DNA-bd_sf"/>
</dbReference>
<dbReference type="InterPro" id="IPR027417">
    <property type="entry name" value="P-loop_NTPase"/>
</dbReference>
<dbReference type="SUPFAM" id="SSF52540">
    <property type="entry name" value="P-loop containing nucleoside triphosphate hydrolases"/>
    <property type="match status" value="1"/>
</dbReference>
<dbReference type="InterPro" id="IPR001867">
    <property type="entry name" value="OmpR/PhoB-type_DNA-bd"/>
</dbReference>
<dbReference type="RefSeq" id="WP_170225573.1">
    <property type="nucleotide sequence ID" value="NZ_VFPH01000001.1"/>
</dbReference>
<dbReference type="SUPFAM" id="SSF46894">
    <property type="entry name" value="C-terminal effector domain of the bipartite response regulators"/>
    <property type="match status" value="1"/>
</dbReference>
<dbReference type="Proteomes" id="UP000319818">
    <property type="component" value="Unassembled WGS sequence"/>
</dbReference>
<dbReference type="Pfam" id="PF00486">
    <property type="entry name" value="Trans_reg_C"/>
    <property type="match status" value="1"/>
</dbReference>
<evidence type="ECO:0000313" key="7">
    <source>
        <dbReference type="EMBL" id="TQM44943.1"/>
    </source>
</evidence>
<dbReference type="InterPro" id="IPR016032">
    <property type="entry name" value="Sig_transdc_resp-reg_C-effctor"/>
</dbReference>
<dbReference type="InterPro" id="IPR011990">
    <property type="entry name" value="TPR-like_helical_dom_sf"/>
</dbReference>
<evidence type="ECO:0000256" key="2">
    <source>
        <dbReference type="ARBA" id="ARBA00023015"/>
    </source>
</evidence>
<dbReference type="SMART" id="SM00862">
    <property type="entry name" value="Trans_reg_C"/>
    <property type="match status" value="1"/>
</dbReference>
<dbReference type="PANTHER" id="PTHR35807:SF1">
    <property type="entry name" value="TRANSCRIPTIONAL REGULATOR REDD"/>
    <property type="match status" value="1"/>
</dbReference>
<dbReference type="CDD" id="cd15831">
    <property type="entry name" value="BTAD"/>
    <property type="match status" value="1"/>
</dbReference>
<dbReference type="Gene3D" id="3.40.50.300">
    <property type="entry name" value="P-loop containing nucleotide triphosphate hydrolases"/>
    <property type="match status" value="1"/>
</dbReference>
<dbReference type="PROSITE" id="PS51755">
    <property type="entry name" value="OMPR_PHOB"/>
    <property type="match status" value="1"/>
</dbReference>
<keyword evidence="2" id="KW-0805">Transcription regulation</keyword>
<comment type="caution">
    <text evidence="7">The sequence shown here is derived from an EMBL/GenBank/DDBJ whole genome shotgun (WGS) entry which is preliminary data.</text>
</comment>
<evidence type="ECO:0000256" key="4">
    <source>
        <dbReference type="ARBA" id="ARBA00023163"/>
    </source>
</evidence>
<reference evidence="7 8" key="1">
    <citation type="submission" date="2019-06" db="EMBL/GenBank/DDBJ databases">
        <title>Sequencing the genomes of 1000 actinobacteria strains.</title>
        <authorList>
            <person name="Klenk H.-P."/>
        </authorList>
    </citation>
    <scope>NUCLEOTIDE SEQUENCE [LARGE SCALE GENOMIC DNA]</scope>
    <source>
        <strain evidence="7 8">DSM 45511</strain>
    </source>
</reference>
<dbReference type="InterPro" id="IPR041664">
    <property type="entry name" value="AAA_16"/>
</dbReference>
<evidence type="ECO:0000313" key="8">
    <source>
        <dbReference type="Proteomes" id="UP000319818"/>
    </source>
</evidence>
<protein>
    <submittedName>
        <fullName evidence="7">Transcriptional regulator</fullName>
    </submittedName>
</protein>
<dbReference type="SMART" id="SM01043">
    <property type="entry name" value="BTAD"/>
    <property type="match status" value="1"/>
</dbReference>
<dbReference type="EMBL" id="VFPH01000001">
    <property type="protein sequence ID" value="TQM44943.1"/>
    <property type="molecule type" value="Genomic_DNA"/>
</dbReference>
<dbReference type="Pfam" id="PF03704">
    <property type="entry name" value="BTAD"/>
    <property type="match status" value="1"/>
</dbReference>
<proteinExistence type="inferred from homology"/>
<keyword evidence="4" id="KW-0804">Transcription</keyword>
<accession>A0A543GFV4</accession>
<sequence>MRDGVELRLLGQLEVCGPGGPITLGAAKERLLLAVLAVDRGRSVSRDRLIDELYGDQQPRSGVNAVQNYVLRLRRALGATAGLRISTVPGGYRLEAAADRVDADRAERLVAEGRAAAVSGDHDGAATALRSAIGLWRGPALCEFAERPFAEAEARRLDELCESAREDLVDLELAGGGHRRLCGELRAMVAQAPLRERRWAQLMLALHRDGRQADALEAFHACRATLAAELGIAPGPALNELHARILRHDPVLRAEPGPRGRPAGVARFVGRDSELRRLLDRVDTAAAGCGGLATIVGEPGIGKTRLLREFSEAAARRGATVLRGRCLEGEWQPAFHAFAEAVTGHFGTLSGERAGSAAGPFGEPLARLSPELAVRLGTPDAASRARRQPDEERMWLIDGVARFVGGLADHAPVVLALDDLHWADASTLVLLRHLARVVADRRVLIVAAYRADEIGPGLLDVLGAVRTDLDVSSVRLRGLDLPALSAVLDDVAAAPVSAELSSAILTETRGNPFFAREVVRHLAEEGALHAAVDGSLRTDTFPGVVPDGVRQVLARRRARLSTSCASFLAHAAAFDGPFPFAPVVAAAGLGEAAGLAAVDAVLAAGLVEPAAAPERYQFCHTLIRHAVLAEVNPSRRLRMRRRLAEALAAARSGSSDVTAAEVAAQYHAGRDLPGAEAGVGAALEAAERADAAAAHDETATFLAMAVDLVPAGDERAPALVARLGAAQAWAGRFDDAVNTAARAADLLASTDGPERAAAYLATVTSALASADGAPHAWRLAAQGLRFAAPRRDHVWASLMVHELDRREAEDPDSPGTTMDVPERREALRILLADGVTGRPDLARLAVPATYRRRDLIPDEVADDPIVRLLVLGDIAVALPLLTDAAEAARERGQIALRSYYLTLAARAQIALGDLAGGRATLAGARAVGGADRRGWGWQRIHDIGTLDALAHATDVGWTDVLTQLDEAYGAGNKAGHRLEASAIACGAKAAARLGRIDDALRRYRAVLPAIERAPAWAMNYLRTLCDAVETLWIVHGPGRSGHPDLPVLEEALLRKALAADFRFPMMDARLALGRVCALDGRYDEAMRWFAEAGTVLAEQGARPLRAITDLDASRVAARAGDPRSARELRGAAEHTFAALGMIGWTRRAARAPDRAPLSS</sequence>
<evidence type="ECO:0000256" key="3">
    <source>
        <dbReference type="ARBA" id="ARBA00023125"/>
    </source>
</evidence>